<proteinExistence type="predicted"/>
<dbReference type="AlphaFoldDB" id="A0A9D1KR07"/>
<feature type="signal peptide" evidence="2">
    <location>
        <begin position="1"/>
        <end position="23"/>
    </location>
</feature>
<evidence type="ECO:0000256" key="2">
    <source>
        <dbReference type="SAM" id="SignalP"/>
    </source>
</evidence>
<name>A0A9D1KR07_9FIRM</name>
<gene>
    <name evidence="3" type="ORF">IAA60_04285</name>
</gene>
<keyword evidence="2" id="KW-0732">Signal</keyword>
<feature type="region of interest" description="Disordered" evidence="1">
    <location>
        <begin position="120"/>
        <end position="171"/>
    </location>
</feature>
<accession>A0A9D1KR07</accession>
<sequence>MNRKFIAALAAVCIASCGIGVFAAENNAGEVSPTPIQQGMEEPWIGASMSGTDMVIDDVEGDSVVITGYDDDGKLVYAQGCDVSEDGTVTLSKDILGYDLKMYSVLTGEIFEVHISGGDPAASATPSPTATPSATAAPSPTATPDPSATATPDPADEPDTTAKPQSTYNPNIFPDVYEKTVNAVNAFSVIEQTASTVRDSEQGYTIDYMFQGEERSDWFDTDVTIVSAPDAYNSLIGSDLSVLRRGDVVYFNKSFSGEIVEAALLFRPTSSDIVNGSEDYGDGFKELFTVNGTAVGGYSGWKPLSFGGSVPNSGNYYAFGIIGRRAGETLYLIDGTGDTNKSIELTVPENVIAYKCNMNNTMGIEPIRLAGISSVIASSLWDKAYGTDDSVIELDRDGYNYALARVVDGTVMDIIVYTY</sequence>
<evidence type="ECO:0000256" key="1">
    <source>
        <dbReference type="SAM" id="MobiDB-lite"/>
    </source>
</evidence>
<dbReference type="Proteomes" id="UP000824165">
    <property type="component" value="Unassembled WGS sequence"/>
</dbReference>
<feature type="compositionally biased region" description="Low complexity" evidence="1">
    <location>
        <begin position="120"/>
        <end position="153"/>
    </location>
</feature>
<feature type="chain" id="PRO_5039402116" evidence="2">
    <location>
        <begin position="24"/>
        <end position="419"/>
    </location>
</feature>
<comment type="caution">
    <text evidence="3">The sequence shown here is derived from an EMBL/GenBank/DDBJ whole genome shotgun (WGS) entry which is preliminary data.</text>
</comment>
<protein>
    <submittedName>
        <fullName evidence="3">Uncharacterized protein</fullName>
    </submittedName>
</protein>
<evidence type="ECO:0000313" key="3">
    <source>
        <dbReference type="EMBL" id="HIT85112.1"/>
    </source>
</evidence>
<evidence type="ECO:0000313" key="4">
    <source>
        <dbReference type="Proteomes" id="UP000824165"/>
    </source>
</evidence>
<organism evidence="3 4">
    <name type="scientific">Candidatus Ornithomonoglobus intestinigallinarum</name>
    <dbReference type="NCBI Taxonomy" id="2840894"/>
    <lineage>
        <taxon>Bacteria</taxon>
        <taxon>Bacillati</taxon>
        <taxon>Bacillota</taxon>
        <taxon>Clostridia</taxon>
        <taxon>Candidatus Ornithomonoglobus</taxon>
    </lineage>
</organism>
<reference evidence="3" key="2">
    <citation type="journal article" date="2021" name="PeerJ">
        <title>Extensive microbial diversity within the chicken gut microbiome revealed by metagenomics and culture.</title>
        <authorList>
            <person name="Gilroy R."/>
            <person name="Ravi A."/>
            <person name="Getino M."/>
            <person name="Pursley I."/>
            <person name="Horton D.L."/>
            <person name="Alikhan N.F."/>
            <person name="Baker D."/>
            <person name="Gharbi K."/>
            <person name="Hall N."/>
            <person name="Watson M."/>
            <person name="Adriaenssens E.M."/>
            <person name="Foster-Nyarko E."/>
            <person name="Jarju S."/>
            <person name="Secka A."/>
            <person name="Antonio M."/>
            <person name="Oren A."/>
            <person name="Chaudhuri R.R."/>
            <person name="La Ragione R."/>
            <person name="Hildebrand F."/>
            <person name="Pallen M.J."/>
        </authorList>
    </citation>
    <scope>NUCLEOTIDE SEQUENCE</scope>
    <source>
        <strain evidence="3">CHK181-108</strain>
    </source>
</reference>
<reference evidence="3" key="1">
    <citation type="submission" date="2020-10" db="EMBL/GenBank/DDBJ databases">
        <authorList>
            <person name="Gilroy R."/>
        </authorList>
    </citation>
    <scope>NUCLEOTIDE SEQUENCE</scope>
    <source>
        <strain evidence="3">CHK181-108</strain>
    </source>
</reference>
<dbReference type="EMBL" id="DVLU01000039">
    <property type="protein sequence ID" value="HIT85112.1"/>
    <property type="molecule type" value="Genomic_DNA"/>
</dbReference>